<evidence type="ECO:0000256" key="4">
    <source>
        <dbReference type="SAM" id="SignalP"/>
    </source>
</evidence>
<keyword evidence="1" id="KW-0677">Repeat</keyword>
<dbReference type="InterPro" id="IPR013105">
    <property type="entry name" value="TPR_2"/>
</dbReference>
<dbReference type="InterPro" id="IPR013360">
    <property type="entry name" value="Pilus_4_PilW"/>
</dbReference>
<feature type="repeat" description="TPR" evidence="3">
    <location>
        <begin position="36"/>
        <end position="69"/>
    </location>
</feature>
<feature type="repeat" description="TPR" evidence="3">
    <location>
        <begin position="140"/>
        <end position="173"/>
    </location>
</feature>
<dbReference type="InterPro" id="IPR019734">
    <property type="entry name" value="TPR_rpt"/>
</dbReference>
<dbReference type="Pfam" id="PF13181">
    <property type="entry name" value="TPR_8"/>
    <property type="match status" value="1"/>
</dbReference>
<gene>
    <name evidence="5" type="ORF">C9I88_18170</name>
    <name evidence="6" type="ORF">C9J52_12465</name>
</gene>
<feature type="chain" id="PRO_5030006000" evidence="4">
    <location>
        <begin position="22"/>
        <end position="252"/>
    </location>
</feature>
<dbReference type="Pfam" id="PF07719">
    <property type="entry name" value="TPR_2"/>
    <property type="match status" value="1"/>
</dbReference>
<dbReference type="PROSITE" id="PS50005">
    <property type="entry name" value="TPR"/>
    <property type="match status" value="3"/>
</dbReference>
<dbReference type="PROSITE" id="PS51257">
    <property type="entry name" value="PROKAR_LIPOPROTEIN"/>
    <property type="match status" value="1"/>
</dbReference>
<keyword evidence="7" id="KW-1185">Reference proteome</keyword>
<dbReference type="InterPro" id="IPR011990">
    <property type="entry name" value="TPR-like_helical_dom_sf"/>
</dbReference>
<dbReference type="GO" id="GO:0006396">
    <property type="term" value="P:RNA processing"/>
    <property type="evidence" value="ECO:0007669"/>
    <property type="project" value="InterPro"/>
</dbReference>
<dbReference type="NCBIfam" id="TIGR02521">
    <property type="entry name" value="type_IV_pilW"/>
    <property type="match status" value="1"/>
</dbReference>
<evidence type="ECO:0000256" key="1">
    <source>
        <dbReference type="ARBA" id="ARBA00022737"/>
    </source>
</evidence>
<dbReference type="Pfam" id="PF13424">
    <property type="entry name" value="TPR_12"/>
    <property type="match status" value="1"/>
</dbReference>
<evidence type="ECO:0000313" key="5">
    <source>
        <dbReference type="EMBL" id="PSV90204.1"/>
    </source>
</evidence>
<dbReference type="EMBL" id="PYLW01000030">
    <property type="protein sequence ID" value="PSV90204.1"/>
    <property type="molecule type" value="Genomic_DNA"/>
</dbReference>
<dbReference type="Gene3D" id="1.25.40.10">
    <property type="entry name" value="Tetratricopeptide repeat domain"/>
    <property type="match status" value="1"/>
</dbReference>
<dbReference type="InterPro" id="IPR052346">
    <property type="entry name" value="O-mannosyl-transferase_TMTC"/>
</dbReference>
<sequence length="252" mass="29102">MIGWIKYPLFSCLLLAGCATVTVEDNAEQFNAIEAAEARMTLGLNYLQVGQWQRARENLEQALAYAPDYYRVQNAMAYYYQKVGEQESAEKMYKRALRDAPKNGDVLNNYGAFLCSEGRYDEAISTFVKAINQPYYYLISASYENAGLCSRKQGDDVQAIDYFEKALSHDPYRPKSMLQLAQLELEANNYKDARVRLFKFNKRYGYTANSLLLLIQLENQNGRLTLVNKYANLLKEQFPNSKQYQNYLANEY</sequence>
<proteinExistence type="predicted"/>
<dbReference type="OrthoDB" id="9814042at2"/>
<comment type="caution">
    <text evidence="5">The sequence shown here is derived from an EMBL/GenBank/DDBJ whole genome shotgun (WGS) entry which is preliminary data.</text>
</comment>
<evidence type="ECO:0000313" key="8">
    <source>
        <dbReference type="Proteomes" id="UP000241954"/>
    </source>
</evidence>
<dbReference type="InterPro" id="IPR003107">
    <property type="entry name" value="HAT"/>
</dbReference>
<protein>
    <submittedName>
        <fullName evidence="5">Type IV pilus biogenesis/stability protein PilW</fullName>
    </submittedName>
</protein>
<dbReference type="SMART" id="SM00386">
    <property type="entry name" value="HAT"/>
    <property type="match status" value="3"/>
</dbReference>
<dbReference type="STRING" id="56192.UB38_14885"/>
<dbReference type="RefSeq" id="WP_045037122.1">
    <property type="nucleotide sequence ID" value="NZ_CAMQYU010000015.1"/>
</dbReference>
<dbReference type="AlphaFoldDB" id="A0A0D8P663"/>
<evidence type="ECO:0000313" key="7">
    <source>
        <dbReference type="Proteomes" id="UP000241190"/>
    </source>
</evidence>
<evidence type="ECO:0000256" key="2">
    <source>
        <dbReference type="ARBA" id="ARBA00022803"/>
    </source>
</evidence>
<feature type="signal peptide" evidence="4">
    <location>
        <begin position="1"/>
        <end position="21"/>
    </location>
</feature>
<dbReference type="PANTHER" id="PTHR44227:SF3">
    <property type="entry name" value="PROTEIN O-MANNOSYL-TRANSFERASE TMTC4"/>
    <property type="match status" value="1"/>
</dbReference>
<name>A0A0D8P663_9GAMM</name>
<feature type="repeat" description="TPR" evidence="3">
    <location>
        <begin position="70"/>
        <end position="103"/>
    </location>
</feature>
<dbReference type="GeneID" id="93549982"/>
<dbReference type="SUPFAM" id="SSF48452">
    <property type="entry name" value="TPR-like"/>
    <property type="match status" value="2"/>
</dbReference>
<keyword evidence="4" id="KW-0732">Signal</keyword>
<dbReference type="PANTHER" id="PTHR44227">
    <property type="match status" value="1"/>
</dbReference>
<dbReference type="Proteomes" id="UP000241190">
    <property type="component" value="Unassembled WGS sequence"/>
</dbReference>
<dbReference type="SMART" id="SM00028">
    <property type="entry name" value="TPR"/>
    <property type="match status" value="4"/>
</dbReference>
<evidence type="ECO:0000256" key="3">
    <source>
        <dbReference type="PROSITE-ProRule" id="PRU00339"/>
    </source>
</evidence>
<dbReference type="EMBL" id="PYOP01000019">
    <property type="protein sequence ID" value="PSW95092.1"/>
    <property type="molecule type" value="Genomic_DNA"/>
</dbReference>
<evidence type="ECO:0000313" key="6">
    <source>
        <dbReference type="EMBL" id="PSW95092.1"/>
    </source>
</evidence>
<dbReference type="Proteomes" id="UP000241954">
    <property type="component" value="Unassembled WGS sequence"/>
</dbReference>
<accession>A0A0D8P663</accession>
<reference evidence="5 8" key="1">
    <citation type="submission" date="2018-01" db="EMBL/GenBank/DDBJ databases">
        <title>Whole genome sequencing of Histamine producing bacteria.</title>
        <authorList>
            <person name="Butler K."/>
        </authorList>
    </citation>
    <scope>NUCLEOTIDE SEQUENCE [LARGE SCALE GENOMIC DNA]</scope>
    <source>
        <strain evidence="6 7">ATCC 51761</strain>
        <strain evidence="5 8">NCIMB 13481</strain>
    </source>
</reference>
<organism evidence="5 8">
    <name type="scientific">Photobacterium iliopiscarium</name>
    <dbReference type="NCBI Taxonomy" id="56192"/>
    <lineage>
        <taxon>Bacteria</taxon>
        <taxon>Pseudomonadati</taxon>
        <taxon>Pseudomonadota</taxon>
        <taxon>Gammaproteobacteria</taxon>
        <taxon>Vibrionales</taxon>
        <taxon>Vibrionaceae</taxon>
        <taxon>Photobacterium</taxon>
    </lineage>
</organism>
<keyword evidence="2 3" id="KW-0802">TPR repeat</keyword>